<evidence type="ECO:0000259" key="20">
    <source>
        <dbReference type="Pfam" id="PF06434"/>
    </source>
</evidence>
<evidence type="ECO:0000256" key="14">
    <source>
        <dbReference type="ARBA" id="ARBA00023239"/>
    </source>
</evidence>
<dbReference type="CDD" id="cd01576">
    <property type="entry name" value="AcnB_Swivel"/>
    <property type="match status" value="1"/>
</dbReference>
<dbReference type="Gene3D" id="1.25.40.310">
    <property type="entry name" value="Aconitate B, HEAT-like domain"/>
    <property type="match status" value="1"/>
</dbReference>
<protein>
    <recommendedName>
        <fullName evidence="7 16">Aconitate hydratase B</fullName>
        <ecNumber evidence="5 16">4.2.1.3</ecNumber>
        <ecNumber evidence="6 16">4.2.1.99</ecNumber>
    </recommendedName>
    <alternativeName>
        <fullName evidence="16">2-methylisocitrate dehydratase</fullName>
    </alternativeName>
</protein>
<keyword evidence="9 16" id="KW-0816">Tricarboxylic acid cycle</keyword>
<dbReference type="InterPro" id="IPR036008">
    <property type="entry name" value="Aconitase_4Fe-4S_dom"/>
</dbReference>
<evidence type="ECO:0000256" key="6">
    <source>
        <dbReference type="ARBA" id="ARBA00013250"/>
    </source>
</evidence>
<comment type="similarity">
    <text evidence="4 16">Belongs to the aconitase/IPM isomerase family.</text>
</comment>
<evidence type="ECO:0000256" key="4">
    <source>
        <dbReference type="ARBA" id="ARBA00007185"/>
    </source>
</evidence>
<dbReference type="Proteomes" id="UP000006365">
    <property type="component" value="Chromosome"/>
</dbReference>
<dbReference type="EMBL" id="CP002364">
    <property type="protein sequence ID" value="ADW16471.1"/>
    <property type="molecule type" value="Genomic_DNA"/>
</dbReference>
<dbReference type="Gene3D" id="3.30.499.10">
    <property type="entry name" value="Aconitase, domain 3"/>
    <property type="match status" value="2"/>
</dbReference>
<evidence type="ECO:0000259" key="19">
    <source>
        <dbReference type="Pfam" id="PF00330"/>
    </source>
</evidence>
<dbReference type="InterPro" id="IPR015928">
    <property type="entry name" value="Aconitase/3IPM_dehydase_swvl"/>
</dbReference>
<feature type="binding site" evidence="18">
    <location>
        <position position="189"/>
    </location>
    <ligand>
        <name>substrate</name>
    </ligand>
</feature>
<dbReference type="InterPro" id="IPR015931">
    <property type="entry name" value="Acnase/IPM_dHydase_lsu_aba_1/3"/>
</dbReference>
<evidence type="ECO:0000256" key="10">
    <source>
        <dbReference type="ARBA" id="ARBA00022723"/>
    </source>
</evidence>
<evidence type="ECO:0000256" key="7">
    <source>
        <dbReference type="ARBA" id="ARBA00019379"/>
    </source>
</evidence>
<feature type="binding site" evidence="18">
    <location>
        <position position="782"/>
    </location>
    <ligand>
        <name>substrate</name>
    </ligand>
</feature>
<dbReference type="UniPathway" id="UPA00223">
    <property type="reaction ID" value="UER00718"/>
</dbReference>
<dbReference type="InterPro" id="IPR004406">
    <property type="entry name" value="Aconitase_B"/>
</dbReference>
<evidence type="ECO:0000256" key="9">
    <source>
        <dbReference type="ARBA" id="ARBA00022532"/>
    </source>
</evidence>
<dbReference type="PANTHER" id="PTHR43160:SF4">
    <property type="entry name" value="ACONITATE HYDRATASE B"/>
    <property type="match status" value="1"/>
</dbReference>
<dbReference type="EC" id="4.2.1.99" evidence="6 16"/>
<dbReference type="Pfam" id="PF06434">
    <property type="entry name" value="Aconitase_2_N"/>
    <property type="match status" value="1"/>
</dbReference>
<keyword evidence="12 17" id="KW-0408">Iron</keyword>
<evidence type="ECO:0000313" key="22">
    <source>
        <dbReference type="EMBL" id="ADW16471.1"/>
    </source>
</evidence>
<feature type="domain" description="Aconitase/3-isopropylmalate dehydratase large subunit alpha/beta/alpha" evidence="19">
    <location>
        <begin position="442"/>
        <end position="684"/>
    </location>
</feature>
<evidence type="ECO:0000256" key="13">
    <source>
        <dbReference type="ARBA" id="ARBA00023014"/>
    </source>
</evidence>
<feature type="binding site" evidence="18">
    <location>
        <position position="485"/>
    </location>
    <ligand>
        <name>substrate</name>
    </ligand>
</feature>
<comment type="pathway">
    <text evidence="3">Organic acid metabolism; propanoate degradation.</text>
</comment>
<dbReference type="SUPFAM" id="SSF74778">
    <property type="entry name" value="Aconitase B, N-terminal domain"/>
    <property type="match status" value="1"/>
</dbReference>
<dbReference type="InterPro" id="IPR015932">
    <property type="entry name" value="Aconitase_dom2"/>
</dbReference>
<dbReference type="SUPFAM" id="SSF53732">
    <property type="entry name" value="Aconitase iron-sulfur domain"/>
    <property type="match status" value="1"/>
</dbReference>
<dbReference type="RefSeq" id="WP_015723019.1">
    <property type="nucleotide sequence ID" value="NC_014972.1"/>
</dbReference>
<keyword evidence="8 17" id="KW-0004">4Fe-4S</keyword>
<dbReference type="InterPro" id="IPR001030">
    <property type="entry name" value="Acoase/IPM_deHydtase_lsu_aba"/>
</dbReference>
<feature type="binding site" evidence="18">
    <location>
        <begin position="232"/>
        <end position="234"/>
    </location>
    <ligand>
        <name>substrate</name>
    </ligand>
</feature>
<dbReference type="UniPathway" id="UPA00946"/>
<comment type="pathway">
    <text evidence="2 16">Carbohydrate metabolism; tricarboxylic acid cycle; isocitrate from oxaloacetate: step 2/2.</text>
</comment>
<dbReference type="EC" id="4.2.1.3" evidence="5 16"/>
<dbReference type="PIRSF" id="PIRSF036687">
    <property type="entry name" value="AcnB"/>
    <property type="match status" value="1"/>
</dbReference>
<dbReference type="GO" id="GO:0003994">
    <property type="term" value="F:aconitate hydratase activity"/>
    <property type="evidence" value="ECO:0007669"/>
    <property type="project" value="UniProtKB-EC"/>
</dbReference>
<comment type="catalytic activity">
    <reaction evidence="15 16">
        <text>citrate = D-threo-isocitrate</text>
        <dbReference type="Rhea" id="RHEA:10336"/>
        <dbReference type="ChEBI" id="CHEBI:15562"/>
        <dbReference type="ChEBI" id="CHEBI:16947"/>
        <dbReference type="EC" id="4.2.1.3"/>
    </reaction>
</comment>
<evidence type="ECO:0000256" key="11">
    <source>
        <dbReference type="ARBA" id="ARBA00022884"/>
    </source>
</evidence>
<evidence type="ECO:0000256" key="2">
    <source>
        <dbReference type="ARBA" id="ARBA00004717"/>
    </source>
</evidence>
<dbReference type="GO" id="GO:0006099">
    <property type="term" value="P:tricarboxylic acid cycle"/>
    <property type="evidence" value="ECO:0007669"/>
    <property type="project" value="UniProtKB-UniPathway"/>
</dbReference>
<feature type="domain" description="Aconitase/3-isopropylmalate dehydratase large subunit alpha/beta/alpha" evidence="19">
    <location>
        <begin position="685"/>
        <end position="804"/>
    </location>
</feature>
<dbReference type="PROSITE" id="PS01244">
    <property type="entry name" value="ACONITASE_2"/>
    <property type="match status" value="1"/>
</dbReference>
<dbReference type="Pfam" id="PF11791">
    <property type="entry name" value="Aconitase_B_N"/>
    <property type="match status" value="1"/>
</dbReference>
<evidence type="ECO:0000256" key="18">
    <source>
        <dbReference type="PIRSR" id="PIRSR036687-2"/>
    </source>
</evidence>
<gene>
    <name evidence="22" type="ordered locus">Despr_0287</name>
</gene>
<evidence type="ECO:0000256" key="5">
    <source>
        <dbReference type="ARBA" id="ARBA00012926"/>
    </source>
</evidence>
<feature type="binding site" evidence="17">
    <location>
        <position position="697"/>
    </location>
    <ligand>
        <name>[4Fe-4S] cluster</name>
        <dbReference type="ChEBI" id="CHEBI:49883"/>
    </ligand>
</feature>
<evidence type="ECO:0000256" key="3">
    <source>
        <dbReference type="ARBA" id="ARBA00005026"/>
    </source>
</evidence>
<feature type="binding site" evidence="17">
    <location>
        <position position="758"/>
    </location>
    <ligand>
        <name>[4Fe-4S] cluster</name>
        <dbReference type="ChEBI" id="CHEBI:49883"/>
    </ligand>
</feature>
<dbReference type="PANTHER" id="PTHR43160">
    <property type="entry name" value="ACONITATE HYDRATASE B"/>
    <property type="match status" value="1"/>
</dbReference>
<dbReference type="InterPro" id="IPR050926">
    <property type="entry name" value="Aconitase/IPM_isomerase"/>
</dbReference>
<comment type="cofactor">
    <cofactor evidence="17">
        <name>[4Fe-4S] cluster</name>
        <dbReference type="ChEBI" id="CHEBI:49883"/>
    </cofactor>
    <text evidence="17">Binds 1 [4Fe-4S] cluster per subunit.</text>
</comment>
<proteinExistence type="inferred from homology"/>
<dbReference type="GO" id="GO:0003723">
    <property type="term" value="F:RNA binding"/>
    <property type="evidence" value="ECO:0007669"/>
    <property type="project" value="UniProtKB-KW"/>
</dbReference>
<evidence type="ECO:0000256" key="1">
    <source>
        <dbReference type="ARBA" id="ARBA00000118"/>
    </source>
</evidence>
<evidence type="ECO:0000256" key="16">
    <source>
        <dbReference type="PIRNR" id="PIRNR036687"/>
    </source>
</evidence>
<feature type="domain" description="Aconitase B swivel" evidence="20">
    <location>
        <begin position="167"/>
        <end position="363"/>
    </location>
</feature>
<evidence type="ECO:0000256" key="17">
    <source>
        <dbReference type="PIRSR" id="PIRSR036687-1"/>
    </source>
</evidence>
<keyword evidence="13 17" id="KW-0411">Iron-sulfur</keyword>
<keyword evidence="10 17" id="KW-0479">Metal-binding</keyword>
<keyword evidence="11" id="KW-0694">RNA-binding</keyword>
<keyword evidence="14 16" id="KW-0456">Lyase</keyword>
<dbReference type="InterPro" id="IPR015933">
    <property type="entry name" value="Aconitase_B_HEAT-like_dom"/>
</dbReference>
<dbReference type="Gene3D" id="3.20.19.10">
    <property type="entry name" value="Aconitase, domain 4"/>
    <property type="match status" value="1"/>
</dbReference>
<feature type="binding site" evidence="17">
    <location>
        <position position="755"/>
    </location>
    <ligand>
        <name>[4Fe-4S] cluster</name>
        <dbReference type="ChEBI" id="CHEBI:49883"/>
    </ligand>
</feature>
<sequence>MLEQYRSKAAERALLGVPPLPLTALQTRELTELLAAGHGEQAALLQLLADRVEPGVSKAAGVKADWLELVAKGAIAVDQLPPQAAIAMLAQMGGGYNVSALLRLLRIAPLAEAAAEALKGLTKIYEAFDEVAELATTHPAARGVLESWAAAEWFTRSPALPEKIACTVYKVEGEINTDDFSPGNQAQTRADIPLHATFFGVTRFPDGIRTIADLRAQGRTVAFAGDVVGTGSSRKSAINSVSWHLGEDIPHIPNKRRGGLVLGGIIAPIFYATARDAGVLAIECEVAGLHTGDQVVLNLHQWTLEQENGQAIPLKPAPLTLLDEYRAGGRLNLIIGRNLTRRACEALGRPFPSLFHEVTNPVPNADHAYTLAQKMVGLACGVVGVVPGTVCEPRMTTVGSQDTTGPMTMQELAELACLRFKADLFMQSFCHTAAYPKASDLGRWQSMTETTVVCGGVALKPGDGVIHSWLNRMLVPDTVGTGGDSHTRFPLGISFPAGSGLVAFAGALGFMPLEMPPSVLVRFHGRRRPGITVRDMVNAIPHAAIQQGLLTVAKKGKKNIFAGTILEIEGVDDLSVEQAFELSDASAERSAAACTVKLSLAAVIENVRQNSALLRDLIADGYADRSALERRIAALEDWLASPRLLSADKGAEYKAVLDIDLSAITEPLLACPNDPDDVRPLREVAGAAIDEAFIGSCMTHLSHLQAAARLLRDEPYAASRLWIAPSTRMDRDIIQREGGLSVFAQVGGRVEIPGCSLCMGNQARVRPGATVMSTSTRNFDNRLGDGARVYLGSTELTAISALAGRLPSPEEYFAFLQRKGMLADG</sequence>
<dbReference type="GO" id="GO:0019629">
    <property type="term" value="P:propionate catabolic process, 2-methylcitrate cycle"/>
    <property type="evidence" value="ECO:0007669"/>
    <property type="project" value="TreeGrafter"/>
</dbReference>
<dbReference type="SUPFAM" id="SSF52016">
    <property type="entry name" value="LeuD/IlvD-like"/>
    <property type="match status" value="1"/>
</dbReference>
<dbReference type="InterPro" id="IPR018136">
    <property type="entry name" value="Aconitase_4Fe-4S_BS"/>
</dbReference>
<evidence type="ECO:0000259" key="21">
    <source>
        <dbReference type="Pfam" id="PF11791"/>
    </source>
</evidence>
<feature type="binding site" evidence="18">
    <location>
        <begin position="401"/>
        <end position="403"/>
    </location>
    <ligand>
        <name>substrate</name>
    </ligand>
</feature>
<dbReference type="GO" id="GO:0046872">
    <property type="term" value="F:metal ion binding"/>
    <property type="evidence" value="ECO:0007669"/>
    <property type="project" value="UniProtKB-KW"/>
</dbReference>
<evidence type="ECO:0000313" key="23">
    <source>
        <dbReference type="Proteomes" id="UP000006365"/>
    </source>
</evidence>
<dbReference type="CDD" id="cd01581">
    <property type="entry name" value="AcnB"/>
    <property type="match status" value="1"/>
</dbReference>
<keyword evidence="23" id="KW-1185">Reference proteome</keyword>
<comment type="catalytic activity">
    <reaction evidence="1 16">
        <text>(2S,3R)-3-hydroxybutane-1,2,3-tricarboxylate = 2-methyl-cis-aconitate + H2O</text>
        <dbReference type="Rhea" id="RHEA:17941"/>
        <dbReference type="ChEBI" id="CHEBI:15377"/>
        <dbReference type="ChEBI" id="CHEBI:57429"/>
        <dbReference type="ChEBI" id="CHEBI:57872"/>
        <dbReference type="EC" id="4.2.1.99"/>
    </reaction>
</comment>
<dbReference type="Pfam" id="PF00330">
    <property type="entry name" value="Aconitase"/>
    <property type="match status" value="2"/>
</dbReference>
<organism evidence="22 23">
    <name type="scientific">Desulfobulbus propionicus (strain ATCC 33891 / DSM 2032 / VKM B-1956 / 1pr3)</name>
    <dbReference type="NCBI Taxonomy" id="577650"/>
    <lineage>
        <taxon>Bacteria</taxon>
        <taxon>Pseudomonadati</taxon>
        <taxon>Thermodesulfobacteriota</taxon>
        <taxon>Desulfobulbia</taxon>
        <taxon>Desulfobulbales</taxon>
        <taxon>Desulfobulbaceae</taxon>
        <taxon>Desulfobulbus</taxon>
    </lineage>
</organism>
<evidence type="ECO:0000256" key="15">
    <source>
        <dbReference type="ARBA" id="ARBA00023501"/>
    </source>
</evidence>
<dbReference type="NCBIfam" id="NF006690">
    <property type="entry name" value="PRK09238.1"/>
    <property type="match status" value="1"/>
</dbReference>
<feature type="domain" description="Aconitase B HEAT-like" evidence="21">
    <location>
        <begin position="4"/>
        <end position="154"/>
    </location>
</feature>
<name>A0A7U4DMV5_DESPD</name>
<evidence type="ECO:0000256" key="8">
    <source>
        <dbReference type="ARBA" id="ARBA00022485"/>
    </source>
</evidence>
<evidence type="ECO:0000256" key="12">
    <source>
        <dbReference type="ARBA" id="ARBA00023004"/>
    </source>
</evidence>
<dbReference type="GO" id="GO:0005829">
    <property type="term" value="C:cytosol"/>
    <property type="evidence" value="ECO:0007669"/>
    <property type="project" value="InterPro"/>
</dbReference>
<dbReference type="GO" id="GO:0047456">
    <property type="term" value="F:2-methylisocitrate dehydratase activity"/>
    <property type="evidence" value="ECO:0007669"/>
    <property type="project" value="UniProtKB-EC"/>
</dbReference>
<dbReference type="GO" id="GO:0051539">
    <property type="term" value="F:4 iron, 4 sulfur cluster binding"/>
    <property type="evidence" value="ECO:0007669"/>
    <property type="project" value="UniProtKB-KW"/>
</dbReference>
<dbReference type="InterPro" id="IPR015929">
    <property type="entry name" value="Aconitase_B_swivel"/>
</dbReference>
<dbReference type="Gene3D" id="3.40.1060.10">
    <property type="entry name" value="Aconitase, Domain 2"/>
    <property type="match status" value="1"/>
</dbReference>
<dbReference type="AlphaFoldDB" id="A0A7U4DMV5"/>
<feature type="binding site" evidence="18">
    <location>
        <position position="777"/>
    </location>
    <ligand>
        <name>substrate</name>
    </ligand>
</feature>
<accession>A0A7U4DMV5</accession>
<dbReference type="KEGG" id="dpr:Despr_0287"/>
<reference evidence="22 23" key="1">
    <citation type="journal article" date="2011" name="Stand. Genomic Sci.">
        <title>Complete genome sequence of Desulfobulbus propionicus type strain (1pr3).</title>
        <authorList>
            <person name="Pagani I."/>
            <person name="Lapidus A."/>
            <person name="Nolan M."/>
            <person name="Lucas S."/>
            <person name="Hammon N."/>
            <person name="Deshpande S."/>
            <person name="Cheng J.F."/>
            <person name="Chertkov O."/>
            <person name="Davenport K."/>
            <person name="Tapia R."/>
            <person name="Han C."/>
            <person name="Goodwin L."/>
            <person name="Pitluck S."/>
            <person name="Liolios K."/>
            <person name="Mavromatis K."/>
            <person name="Ivanova N."/>
            <person name="Mikhailova N."/>
            <person name="Pati A."/>
            <person name="Chen A."/>
            <person name="Palaniappan K."/>
            <person name="Land M."/>
            <person name="Hauser L."/>
            <person name="Chang Y.J."/>
            <person name="Jeffries C.D."/>
            <person name="Detter J.C."/>
            <person name="Brambilla E."/>
            <person name="Kannan K.P."/>
            <person name="Djao O.D."/>
            <person name="Rohde M."/>
            <person name="Pukall R."/>
            <person name="Spring S."/>
            <person name="Goker M."/>
            <person name="Sikorski J."/>
            <person name="Woyke T."/>
            <person name="Bristow J."/>
            <person name="Eisen J.A."/>
            <person name="Markowitz V."/>
            <person name="Hugenholtz P."/>
            <person name="Kyrpides N.C."/>
            <person name="Klenk H.P."/>
        </authorList>
    </citation>
    <scope>NUCLEOTIDE SEQUENCE [LARGE SCALE GENOMIC DNA]</scope>
    <source>
        <strain evidence="23">ATCC 33891 / DSM 2032 / 1pr3</strain>
    </source>
</reference>
<dbReference type="InterPro" id="IPR036288">
    <property type="entry name" value="Aconitase_B_HEAT-like_dom_sf"/>
</dbReference>